<evidence type="ECO:0000256" key="4">
    <source>
        <dbReference type="ARBA" id="ARBA00022729"/>
    </source>
</evidence>
<evidence type="ECO:0000256" key="6">
    <source>
        <dbReference type="ARBA" id="ARBA00022912"/>
    </source>
</evidence>
<dbReference type="PANTHER" id="PTHR46957">
    <property type="entry name" value="CYTOKINE RECEPTOR"/>
    <property type="match status" value="1"/>
</dbReference>
<dbReference type="EC" id="3.1.3.48" evidence="2"/>
<dbReference type="PROSITE" id="PS50056">
    <property type="entry name" value="TYR_PHOSPHATASE_2"/>
    <property type="match status" value="1"/>
</dbReference>
<evidence type="ECO:0000313" key="14">
    <source>
        <dbReference type="RefSeq" id="XP_035662962.1"/>
    </source>
</evidence>
<keyword evidence="7" id="KW-1133">Transmembrane helix</keyword>
<dbReference type="SMART" id="SM00194">
    <property type="entry name" value="PTPc"/>
    <property type="match status" value="1"/>
</dbReference>
<dbReference type="InterPro" id="IPR003595">
    <property type="entry name" value="Tyr_Pase_cat"/>
</dbReference>
<dbReference type="InterPro" id="IPR016130">
    <property type="entry name" value="Tyr_Pase_AS"/>
</dbReference>
<sequence>MEEYSNNQPKVPRVLNKPVKLTDFVKYHTDMSKDSEYQYSEEYEKLKHVGTEQARNAASLPENVGKNRYTNILPYDNTRTKLAAIDDVEGSDYINACYMPGYSSKREFIASQGPLPGTKDDFWRMVWEQNTSIIVMVTQCVEKGRVKCDHYWPYDNEPVYYGDIIVHMVSESVLPEWTVRNFTLQHGNETRNVRHLNFTVWPDHGVPDSTISLLKFVRTVRGLVPQDNKNPVIVHCSAGVGRTGTFIALDRLLQDIEDGHDSVDIFGIVSEMRKHRVFMVQTEAQYIFIHQAVSDVLQGKDREPEGATAAPEEPLYENVNMGKLAPESEEAAPVLYV</sequence>
<dbReference type="GeneID" id="118406760"/>
<dbReference type="RefSeq" id="XP_035662962.1">
    <property type="nucleotide sequence ID" value="XM_035807069.1"/>
</dbReference>
<dbReference type="InterPro" id="IPR000387">
    <property type="entry name" value="Tyr_Pase_dom"/>
</dbReference>
<evidence type="ECO:0000256" key="3">
    <source>
        <dbReference type="ARBA" id="ARBA00022692"/>
    </source>
</evidence>
<keyword evidence="4" id="KW-0732">Signal</keyword>
<keyword evidence="6" id="KW-0904">Protein phosphatase</keyword>
<dbReference type="InterPro" id="IPR029021">
    <property type="entry name" value="Prot-tyrosine_phosphatase-like"/>
</dbReference>
<name>A0A9J7KK84_BRAFL</name>
<keyword evidence="13" id="KW-1185">Reference proteome</keyword>
<evidence type="ECO:0000256" key="1">
    <source>
        <dbReference type="ARBA" id="ARBA00004479"/>
    </source>
</evidence>
<evidence type="ECO:0000256" key="5">
    <source>
        <dbReference type="ARBA" id="ARBA00022801"/>
    </source>
</evidence>
<proteinExistence type="predicted"/>
<dbReference type="InterPro" id="IPR050713">
    <property type="entry name" value="RTP_Phos/Ushers"/>
</dbReference>
<dbReference type="FunFam" id="3.90.190.10:FF:000009">
    <property type="entry name" value="Receptor-type tyrosine-protein phosphatase beta"/>
    <property type="match status" value="1"/>
</dbReference>
<dbReference type="PROSITE" id="PS50055">
    <property type="entry name" value="TYR_PHOSPHATASE_PTP"/>
    <property type="match status" value="1"/>
</dbReference>
<dbReference type="GO" id="GO:0016020">
    <property type="term" value="C:membrane"/>
    <property type="evidence" value="ECO:0007669"/>
    <property type="project" value="UniProtKB-SubCell"/>
</dbReference>
<evidence type="ECO:0000256" key="2">
    <source>
        <dbReference type="ARBA" id="ARBA00013064"/>
    </source>
</evidence>
<dbReference type="Pfam" id="PF00102">
    <property type="entry name" value="Y_phosphatase"/>
    <property type="match status" value="1"/>
</dbReference>
<evidence type="ECO:0000259" key="12">
    <source>
        <dbReference type="PROSITE" id="PS50056"/>
    </source>
</evidence>
<accession>A0A9J7KK84</accession>
<evidence type="ECO:0000256" key="9">
    <source>
        <dbReference type="ARBA" id="ARBA00023180"/>
    </source>
</evidence>
<dbReference type="SUPFAM" id="SSF52799">
    <property type="entry name" value="(Phosphotyrosine protein) phosphatases II"/>
    <property type="match status" value="1"/>
</dbReference>
<dbReference type="Gene3D" id="3.90.190.10">
    <property type="entry name" value="Protein tyrosine phosphatase superfamily"/>
    <property type="match status" value="1"/>
</dbReference>
<comment type="subcellular location">
    <subcellularLocation>
        <location evidence="1">Membrane</location>
        <topology evidence="1">Single-pass type I membrane protein</topology>
    </subcellularLocation>
</comment>
<dbReference type="PRINTS" id="PR00700">
    <property type="entry name" value="PRTYPHPHTASE"/>
</dbReference>
<reference evidence="14" key="2">
    <citation type="submission" date="2025-08" db="UniProtKB">
        <authorList>
            <consortium name="RefSeq"/>
        </authorList>
    </citation>
    <scope>IDENTIFICATION</scope>
    <source>
        <strain evidence="14">S238N-H82</strain>
        <tissue evidence="14">Testes</tissue>
    </source>
</reference>
<comment type="catalytic activity">
    <reaction evidence="10">
        <text>O-phospho-L-tyrosyl-[protein] + H2O = L-tyrosyl-[protein] + phosphate</text>
        <dbReference type="Rhea" id="RHEA:10684"/>
        <dbReference type="Rhea" id="RHEA-COMP:10136"/>
        <dbReference type="Rhea" id="RHEA-COMP:20101"/>
        <dbReference type="ChEBI" id="CHEBI:15377"/>
        <dbReference type="ChEBI" id="CHEBI:43474"/>
        <dbReference type="ChEBI" id="CHEBI:46858"/>
        <dbReference type="ChEBI" id="CHEBI:61978"/>
        <dbReference type="EC" id="3.1.3.48"/>
    </reaction>
</comment>
<dbReference type="AlphaFoldDB" id="A0A9J7KK84"/>
<evidence type="ECO:0000259" key="11">
    <source>
        <dbReference type="PROSITE" id="PS50055"/>
    </source>
</evidence>
<keyword evidence="3" id="KW-0812">Transmembrane</keyword>
<keyword evidence="9" id="KW-0325">Glycoprotein</keyword>
<reference evidence="13" key="1">
    <citation type="journal article" date="2020" name="Nat. Ecol. Evol.">
        <title>Deeply conserved synteny resolves early events in vertebrate evolution.</title>
        <authorList>
            <person name="Simakov O."/>
            <person name="Marletaz F."/>
            <person name="Yue J.X."/>
            <person name="O'Connell B."/>
            <person name="Jenkins J."/>
            <person name="Brandt A."/>
            <person name="Calef R."/>
            <person name="Tung C.H."/>
            <person name="Huang T.K."/>
            <person name="Schmutz J."/>
            <person name="Satoh N."/>
            <person name="Yu J.K."/>
            <person name="Putnam N.H."/>
            <person name="Green R.E."/>
            <person name="Rokhsar D.S."/>
        </authorList>
    </citation>
    <scope>NUCLEOTIDE SEQUENCE [LARGE SCALE GENOMIC DNA]</scope>
    <source>
        <strain evidence="13">S238N-H82</strain>
    </source>
</reference>
<dbReference type="SMART" id="SM00404">
    <property type="entry name" value="PTPc_motif"/>
    <property type="match status" value="1"/>
</dbReference>
<dbReference type="PROSITE" id="PS00383">
    <property type="entry name" value="TYR_PHOSPHATASE_1"/>
    <property type="match status" value="1"/>
</dbReference>
<dbReference type="OrthoDB" id="8609993at2759"/>
<gene>
    <name evidence="14" type="primary">LOC118406760</name>
</gene>
<evidence type="ECO:0000256" key="10">
    <source>
        <dbReference type="ARBA" id="ARBA00051722"/>
    </source>
</evidence>
<evidence type="ECO:0000256" key="7">
    <source>
        <dbReference type="ARBA" id="ARBA00022989"/>
    </source>
</evidence>
<dbReference type="PANTHER" id="PTHR46957:SF3">
    <property type="entry name" value="CYTOKINE RECEPTOR"/>
    <property type="match status" value="1"/>
</dbReference>
<keyword evidence="5" id="KW-0378">Hydrolase</keyword>
<keyword evidence="8" id="KW-0472">Membrane</keyword>
<dbReference type="Proteomes" id="UP000001554">
    <property type="component" value="Chromosome 19"/>
</dbReference>
<feature type="domain" description="Tyrosine specific protein phosphatases" evidence="12">
    <location>
        <begin position="214"/>
        <end position="287"/>
    </location>
</feature>
<dbReference type="GO" id="GO:0004725">
    <property type="term" value="F:protein tyrosine phosphatase activity"/>
    <property type="evidence" value="ECO:0007669"/>
    <property type="project" value="UniProtKB-EC"/>
</dbReference>
<organism evidence="13 14">
    <name type="scientific">Branchiostoma floridae</name>
    <name type="common">Florida lancelet</name>
    <name type="synonym">Amphioxus</name>
    <dbReference type="NCBI Taxonomy" id="7739"/>
    <lineage>
        <taxon>Eukaryota</taxon>
        <taxon>Metazoa</taxon>
        <taxon>Chordata</taxon>
        <taxon>Cephalochordata</taxon>
        <taxon>Leptocardii</taxon>
        <taxon>Amphioxiformes</taxon>
        <taxon>Branchiostomatidae</taxon>
        <taxon>Branchiostoma</taxon>
    </lineage>
</organism>
<evidence type="ECO:0000256" key="8">
    <source>
        <dbReference type="ARBA" id="ARBA00023136"/>
    </source>
</evidence>
<feature type="domain" description="Tyrosine-protein phosphatase" evidence="11">
    <location>
        <begin position="39"/>
        <end position="296"/>
    </location>
</feature>
<dbReference type="OMA" id="TMICGNI"/>
<dbReference type="InterPro" id="IPR000242">
    <property type="entry name" value="PTP_cat"/>
</dbReference>
<dbReference type="KEGG" id="bfo:118406760"/>
<evidence type="ECO:0000313" key="13">
    <source>
        <dbReference type="Proteomes" id="UP000001554"/>
    </source>
</evidence>
<protein>
    <recommendedName>
        <fullName evidence="2">protein-tyrosine-phosphatase</fullName>
        <ecNumber evidence="2">3.1.3.48</ecNumber>
    </recommendedName>
</protein>
<dbReference type="CDD" id="cd14548">
    <property type="entry name" value="R3-PTPc"/>
    <property type="match status" value="1"/>
</dbReference>